<reference evidence="2" key="1">
    <citation type="submission" date="2023-06" db="EMBL/GenBank/DDBJ databases">
        <authorList>
            <person name="Kurt Z."/>
        </authorList>
    </citation>
    <scope>NUCLEOTIDE SEQUENCE</scope>
</reference>
<dbReference type="EMBL" id="CATOUU010000873">
    <property type="protein sequence ID" value="CAI9956420.1"/>
    <property type="molecule type" value="Genomic_DNA"/>
</dbReference>
<dbReference type="Proteomes" id="UP001642409">
    <property type="component" value="Unassembled WGS sequence"/>
</dbReference>
<evidence type="ECO:0000256" key="1">
    <source>
        <dbReference type="SAM" id="MobiDB-lite"/>
    </source>
</evidence>
<name>A0AA86QR28_9EUKA</name>
<evidence type="ECO:0000313" key="4">
    <source>
        <dbReference type="Proteomes" id="UP001642409"/>
    </source>
</evidence>
<feature type="compositionally biased region" description="Acidic residues" evidence="1">
    <location>
        <begin position="49"/>
        <end position="59"/>
    </location>
</feature>
<keyword evidence="4" id="KW-1185">Reference proteome</keyword>
<dbReference type="EMBL" id="CAXDID020000170">
    <property type="protein sequence ID" value="CAL6047077.1"/>
    <property type="molecule type" value="Genomic_DNA"/>
</dbReference>
<proteinExistence type="predicted"/>
<protein>
    <submittedName>
        <fullName evidence="2">Uncharacterized protein</fullName>
    </submittedName>
</protein>
<evidence type="ECO:0000313" key="2">
    <source>
        <dbReference type="EMBL" id="CAI9956420.1"/>
    </source>
</evidence>
<sequence length="2034" mass="233581">MTRTVYRGPQPAKASKSAKEPREYTGYAKKSSYNDDQNVKHAKKRPISDDEDDEPEPLDQFDKNAENFEEGEEKEEKEAPVRRERKPKETKPQTDFNSKFASFYIGTQQFSLTTRRIKKPRTLFVAQYNYVVSEGDLYQIEEDVPLLKVQPGYDYKTFLSQTVRARKFEVGHEAKDPSDRTKYMPQVQPINLKLQDIQCFVDVYEPVGVEIEQVGVILSSQAREEMQCPRPCRILPQASKKIVANKFTADNIEFSSGFADLTINKESNLECTLTFENEVKQVQDIIEKKNFSRELINWAEKMDPLKHKQLLEVIEDKFLLFKVASAQKDKVAFLNNIKAQLDQTQNIIVTEKKTKEEVIIHKVLGYSAETTPIADVLASSPEIEHEDVEELFQLEQKQVEGGHGFIQGNLKQRYTNCIPLAMMHKNTQYLYFVINELHCVQQTFGQLSQIALNNKLKEKDIKVGITLAKITSVQFNPLAFAALTCNNGFFNAVDTANLVFKELTLEHTIQITIGACSNINDDIATVKRVQKMIGTLDIGFSIISALVSQNKKILNYLMSTSSLDYSNFYKFKRYINTESCELLKNLIYVKPDVLKYVLPKMEQKDITQFIQKFIDQSTKDVTRLNLYDDDMFGQMATFHNVDAMNIFIKHGFCFSKSFTDYQRLGSLFDDHLFNQLVQLIFSHFVATKDDLHAVFAQLIISSIKQEKLQRLQFIHDTFQSKIEQDKMKPFTNEIIGAFIACYQVAGSYNKQQASMKYLVDICKVVDLKLVSEVTTKTFWGINFSDYNEDIIKCVENPIEVLKDASYVYQWETKFVKQLLEQQLPNQQDSIQENKCMQTFLSSTLRQMQNADYRLEESKKTKKVQKQTPQQAPVFGSFGKSTPWQQQRATQQQTEQGLISSYATEKELQEYVDTLNEIMLMCIHCPKLLQAKLDGDLQFMQNFFAQSSVWMSLDVFNVFVKNVQDLKTKLAEKDNNSIAIQESDYKKIIDDIDSKIQVIVPQQQSQQSQKQSGFSYNSRSQSQSEQPTFREPKVVQAEVQRYNLKMQKRENKNSYHFMKLTPEQFEEVKLNPALLHKDSEGFYALSHVFFALSEIQDFQLHIKDCMTTLSETKSQEAQNQAILYFIKNSSNNEYIAAILDNMEKVFGKARCKEILLAKLDGENVLHLSAQHVSQQNNMRDRFAMKRTTMSGFGSGFGSPAAATKTVVSVPDTAIKLCQKFGVLEDLIVQKNQGGLTPLMVSISNQYFNIDLLDKGDRSVDTENNNVMHYYINYLGAQQARNQSNQKSLDDFKLIDQKANLKQLLEQQNVHKQTPVHFGAQLTDVLKFFDTKKVDFQTLSADFTLFKSEDEYNLKFLMEKGCDLFTVEANTVSSKPEETMPFFRVLRVARNQGNPALIKLAVKLGYDQTMIAKCILLFRHITFIELIPTLNVEPDLRLAQCFLYCLIDGVNSKQVKLVTQLTQQLQVSQFDTFESLKLLVENLGQDNNIFQTLGYTGISVDAESFLQIALKTQDVRLKIHAKLFDRNNISGLVRLMQQPMAPSNTEEENLVKVLVEVKQLLWTQDFTKDLVKAFVIAYPPLNDTPQYSAVLKQYLYVQIEDTERSKLQQALSEIQIVHEHDPALDKLCAQHSITLAPQPLLNIPVLFHLVPTNEDKKLISQIAMQINSYPTEKQVNPMFSVSNNILHYKDIPCNVVGFREAGARLGMMLFQIQKSHVGFQVKKGFQNMQIYNKQPQLHHNFAHRKVEQFETAELAFKHFMKLLSSKTQQSLEQISYESETLVGTQTGKGFKFYISSFQNSNMNMSISGLDSLQQIFNKGIRKQMWRNVTSMQITDTRLFSAINKYMQYIDEVDNLSELQLKCLYLQLSIFTTYPNRLNREQMLSYIKDTVSKAVAHIRFVNCLHKHEINADLLEKAYNELGFETSNGQMFGYNAVLVNRMPSVRQGALTNLADEKKQFVVHFKSQDNSHSYFVYKNVGGAFDVKLPGVGYLYAINKVQGKDFSTMIKQTAQGFKLGQVDFGHDDERNIVASIVFME</sequence>
<reference evidence="3 4" key="2">
    <citation type="submission" date="2024-07" db="EMBL/GenBank/DDBJ databases">
        <authorList>
            <person name="Akdeniz Z."/>
        </authorList>
    </citation>
    <scope>NUCLEOTIDE SEQUENCE [LARGE SCALE GENOMIC DNA]</scope>
</reference>
<comment type="caution">
    <text evidence="2">The sequence shown here is derived from an EMBL/GenBank/DDBJ whole genome shotgun (WGS) entry which is preliminary data.</text>
</comment>
<organism evidence="2">
    <name type="scientific">Hexamita inflata</name>
    <dbReference type="NCBI Taxonomy" id="28002"/>
    <lineage>
        <taxon>Eukaryota</taxon>
        <taxon>Metamonada</taxon>
        <taxon>Diplomonadida</taxon>
        <taxon>Hexamitidae</taxon>
        <taxon>Hexamitinae</taxon>
        <taxon>Hexamita</taxon>
    </lineage>
</organism>
<accession>A0AA86QR28</accession>
<gene>
    <name evidence="3" type="ORF">HINF_LOCUS42034</name>
    <name evidence="2" type="ORF">HINF_LOCUS44065</name>
</gene>
<evidence type="ECO:0000313" key="3">
    <source>
        <dbReference type="EMBL" id="CAL6047077.1"/>
    </source>
</evidence>
<feature type="compositionally biased region" description="Basic and acidic residues" evidence="1">
    <location>
        <begin position="74"/>
        <end position="92"/>
    </location>
</feature>
<feature type="compositionally biased region" description="Low complexity" evidence="1">
    <location>
        <begin position="1001"/>
        <end position="1011"/>
    </location>
</feature>
<feature type="region of interest" description="Disordered" evidence="1">
    <location>
        <begin position="1"/>
        <end position="94"/>
    </location>
</feature>
<feature type="compositionally biased region" description="Polar residues" evidence="1">
    <location>
        <begin position="1012"/>
        <end position="1026"/>
    </location>
</feature>
<feature type="region of interest" description="Disordered" evidence="1">
    <location>
        <begin position="1001"/>
        <end position="1031"/>
    </location>
</feature>